<keyword evidence="7 11" id="KW-0805">Transcription regulation</keyword>
<keyword evidence="11" id="KW-0963">Cytoplasm</keyword>
<accession>A0ABP3ZVH8</accession>
<dbReference type="HAMAP" id="MF_01479">
    <property type="entry name" value="WhiB"/>
    <property type="match status" value="1"/>
</dbReference>
<dbReference type="PROSITE" id="PS51674">
    <property type="entry name" value="4FE4S_WBL"/>
    <property type="match status" value="1"/>
</dbReference>
<dbReference type="Pfam" id="PF02467">
    <property type="entry name" value="Whib"/>
    <property type="match status" value="1"/>
</dbReference>
<feature type="binding site" evidence="11">
    <location>
        <position position="43"/>
    </location>
    <ligand>
        <name>[4Fe-4S] cluster</name>
        <dbReference type="ChEBI" id="CHEBI:49883"/>
    </ligand>
</feature>
<evidence type="ECO:0000256" key="3">
    <source>
        <dbReference type="ARBA" id="ARBA00022485"/>
    </source>
</evidence>
<dbReference type="PANTHER" id="PTHR38839:SF6">
    <property type="entry name" value="TRANSCRIPTIONAL REGULATOR WHIB1"/>
    <property type="match status" value="1"/>
</dbReference>
<dbReference type="InterPro" id="IPR003482">
    <property type="entry name" value="Whib"/>
</dbReference>
<reference evidence="14" key="1">
    <citation type="journal article" date="2019" name="Int. J. Syst. Evol. Microbiol.">
        <title>The Global Catalogue of Microorganisms (GCM) 10K type strain sequencing project: providing services to taxonomists for standard genome sequencing and annotation.</title>
        <authorList>
            <consortium name="The Broad Institute Genomics Platform"/>
            <consortium name="The Broad Institute Genome Sequencing Center for Infectious Disease"/>
            <person name="Wu L."/>
            <person name="Ma J."/>
        </authorList>
    </citation>
    <scope>NUCLEOTIDE SEQUENCE [LARGE SCALE GENOMIC DNA]</scope>
    <source>
        <strain evidence="14">JCM 10673</strain>
    </source>
</reference>
<comment type="PTM">
    <text evidence="11">The Fe-S cluster can be nitrosylated by nitric oxide (NO).</text>
</comment>
<keyword evidence="3 11" id="KW-0004">4Fe-4S</keyword>
<dbReference type="Proteomes" id="UP001501005">
    <property type="component" value="Unassembled WGS sequence"/>
</dbReference>
<dbReference type="InterPro" id="IPR034768">
    <property type="entry name" value="4FE4S_WBL"/>
</dbReference>
<feature type="binding site" evidence="11">
    <location>
        <position position="15"/>
    </location>
    <ligand>
        <name>[4Fe-4S] cluster</name>
        <dbReference type="ChEBI" id="CHEBI:49883"/>
    </ligand>
</feature>
<comment type="caution">
    <text evidence="13">The sequence shown here is derived from an EMBL/GenBank/DDBJ whole genome shotgun (WGS) entry which is preliminary data.</text>
</comment>
<evidence type="ECO:0000313" key="13">
    <source>
        <dbReference type="EMBL" id="GAA0926214.1"/>
    </source>
</evidence>
<evidence type="ECO:0000256" key="8">
    <source>
        <dbReference type="ARBA" id="ARBA00023125"/>
    </source>
</evidence>
<feature type="binding site" evidence="11">
    <location>
        <position position="46"/>
    </location>
    <ligand>
        <name>[4Fe-4S] cluster</name>
        <dbReference type="ChEBI" id="CHEBI:49883"/>
    </ligand>
</feature>
<proteinExistence type="inferred from homology"/>
<comment type="cofactor">
    <cofactor evidence="11">
        <name>[4Fe-4S] cluster</name>
        <dbReference type="ChEBI" id="CHEBI:49883"/>
    </cofactor>
    <text evidence="11">Binds 1 [4Fe-4S] cluster per subunit. Following nitrosylation of the [4Fe-4S] cluster binds 1 [4Fe-8(NO)] cluster per subunit.</text>
</comment>
<evidence type="ECO:0000256" key="4">
    <source>
        <dbReference type="ARBA" id="ARBA00022723"/>
    </source>
</evidence>
<comment type="function">
    <text evidence="11">Acts as a transcriptional regulator. Probably redox-responsive. The apo- but not holo-form probably binds DNA.</text>
</comment>
<name>A0ABP3ZVH8_9ACTN</name>
<evidence type="ECO:0000256" key="2">
    <source>
        <dbReference type="ARBA" id="ARBA00006597"/>
    </source>
</evidence>
<keyword evidence="4 11" id="KW-0479">Metal-binding</keyword>
<keyword evidence="10 11" id="KW-0804">Transcription</keyword>
<comment type="similarity">
    <text evidence="2 11">Belongs to the WhiB family.</text>
</comment>
<keyword evidence="6 11" id="KW-0411">Iron-sulfur</keyword>
<comment type="subcellular location">
    <subcellularLocation>
        <location evidence="1 11">Cytoplasm</location>
    </subcellularLocation>
</comment>
<evidence type="ECO:0000256" key="6">
    <source>
        <dbReference type="ARBA" id="ARBA00023014"/>
    </source>
</evidence>
<sequence length="87" mass="9837">MSVGPRMNWRERGACRFEDPELFFPLGESGLSLLQIEQARAVCHRCPVLRECRTWALRNRECDGVWGGMTAKERRAAAGRGFGGRGR</sequence>
<keyword evidence="5 11" id="KW-0408">Iron</keyword>
<keyword evidence="9 11" id="KW-1015">Disulfide bond</keyword>
<evidence type="ECO:0000256" key="10">
    <source>
        <dbReference type="ARBA" id="ARBA00023163"/>
    </source>
</evidence>
<dbReference type="PANTHER" id="PTHR38839">
    <property type="entry name" value="TRANSCRIPTIONAL REGULATOR WHID-RELATED"/>
    <property type="match status" value="1"/>
</dbReference>
<organism evidence="13 14">
    <name type="scientific">Streptomyces thermoalcalitolerans</name>
    <dbReference type="NCBI Taxonomy" id="65605"/>
    <lineage>
        <taxon>Bacteria</taxon>
        <taxon>Bacillati</taxon>
        <taxon>Actinomycetota</taxon>
        <taxon>Actinomycetes</taxon>
        <taxon>Kitasatosporales</taxon>
        <taxon>Streptomycetaceae</taxon>
        <taxon>Streptomyces</taxon>
    </lineage>
</organism>
<keyword evidence="14" id="KW-1185">Reference proteome</keyword>
<gene>
    <name evidence="11" type="primary">whiB</name>
    <name evidence="13" type="ORF">GCM10009549_47650</name>
</gene>
<evidence type="ECO:0000256" key="5">
    <source>
        <dbReference type="ARBA" id="ARBA00023004"/>
    </source>
</evidence>
<evidence type="ECO:0000256" key="7">
    <source>
        <dbReference type="ARBA" id="ARBA00023015"/>
    </source>
</evidence>
<keyword evidence="8 11" id="KW-0238">DNA-binding</keyword>
<protein>
    <recommendedName>
        <fullName evidence="11">Transcriptional regulator WhiB</fullName>
    </recommendedName>
</protein>
<evidence type="ECO:0000259" key="12">
    <source>
        <dbReference type="PROSITE" id="PS51674"/>
    </source>
</evidence>
<evidence type="ECO:0000256" key="9">
    <source>
        <dbReference type="ARBA" id="ARBA00023157"/>
    </source>
</evidence>
<feature type="binding site" evidence="11">
    <location>
        <position position="52"/>
    </location>
    <ligand>
        <name>[4Fe-4S] cluster</name>
        <dbReference type="ChEBI" id="CHEBI:49883"/>
    </ligand>
</feature>
<evidence type="ECO:0000256" key="1">
    <source>
        <dbReference type="ARBA" id="ARBA00004496"/>
    </source>
</evidence>
<dbReference type="EMBL" id="BAAAHG010000051">
    <property type="protein sequence ID" value="GAA0926214.1"/>
    <property type="molecule type" value="Genomic_DNA"/>
</dbReference>
<feature type="domain" description="4Fe-4S Wbl-type" evidence="12">
    <location>
        <begin position="14"/>
        <end position="76"/>
    </location>
</feature>
<evidence type="ECO:0000256" key="11">
    <source>
        <dbReference type="HAMAP-Rule" id="MF_01479"/>
    </source>
</evidence>
<evidence type="ECO:0000313" key="14">
    <source>
        <dbReference type="Proteomes" id="UP001501005"/>
    </source>
</evidence>
<comment type="PTM">
    <text evidence="11">Upon Fe-S cluster removal intramolecular disulfide bonds are formed.</text>
</comment>